<evidence type="ECO:0000256" key="5">
    <source>
        <dbReference type="ARBA" id="ARBA00022824"/>
    </source>
</evidence>
<evidence type="ECO:0000256" key="3">
    <source>
        <dbReference type="ARBA" id="ARBA00004370"/>
    </source>
</evidence>
<keyword evidence="5" id="KW-0256">Endoplasmic reticulum</keyword>
<dbReference type="SUPFAM" id="SSF48403">
    <property type="entry name" value="Ankyrin repeat"/>
    <property type="match status" value="1"/>
</dbReference>
<evidence type="ECO:0000256" key="4">
    <source>
        <dbReference type="ARBA" id="ARBA00022737"/>
    </source>
</evidence>
<dbReference type="PANTHER" id="PTHR48182:SF2">
    <property type="entry name" value="PROTEIN SERAC1"/>
    <property type="match status" value="1"/>
</dbReference>
<keyword evidence="4" id="KW-0677">Repeat</keyword>
<dbReference type="Pfam" id="PF24883">
    <property type="entry name" value="NPHP3_N"/>
    <property type="match status" value="1"/>
</dbReference>
<evidence type="ECO:0000256" key="7">
    <source>
        <dbReference type="ARBA" id="ARBA00023136"/>
    </source>
</evidence>
<organism evidence="10 11">
    <name type="scientific">Viridothelium virens</name>
    <name type="common">Speckled blister lichen</name>
    <name type="synonym">Trypethelium virens</name>
    <dbReference type="NCBI Taxonomy" id="1048519"/>
    <lineage>
        <taxon>Eukaryota</taxon>
        <taxon>Fungi</taxon>
        <taxon>Dikarya</taxon>
        <taxon>Ascomycota</taxon>
        <taxon>Pezizomycotina</taxon>
        <taxon>Dothideomycetes</taxon>
        <taxon>Dothideomycetes incertae sedis</taxon>
        <taxon>Trypetheliales</taxon>
        <taxon>Trypetheliaceae</taxon>
        <taxon>Viridothelium</taxon>
    </lineage>
</organism>
<keyword evidence="7" id="KW-0472">Membrane</keyword>
<dbReference type="SUPFAM" id="SSF53474">
    <property type="entry name" value="alpha/beta-Hydrolases"/>
    <property type="match status" value="1"/>
</dbReference>
<protein>
    <recommendedName>
        <fullName evidence="9">Nephrocystin 3-like N-terminal domain-containing protein</fullName>
    </recommendedName>
</protein>
<dbReference type="Gene3D" id="3.40.50.1820">
    <property type="entry name" value="alpha/beta hydrolase"/>
    <property type="match status" value="1"/>
</dbReference>
<dbReference type="InterPro" id="IPR052374">
    <property type="entry name" value="SERAC1"/>
</dbReference>
<dbReference type="EMBL" id="ML991787">
    <property type="protein sequence ID" value="KAF2236094.1"/>
    <property type="molecule type" value="Genomic_DNA"/>
</dbReference>
<sequence>MQKEEDVVETDITVLYEPQKGTNCAVDVLFVHGLQGNPKNTWVYKGAAASKWSAKFPRWLRWFFAAANTINEERCTEVFWPKDLLPSECPSARIMTWGYESKVSGFFGSSANQNSFYDHANDLLYALDRKRKDERERPLIFVMHSLGGIVVKQALIYSNLAEENPDLQLIESSTKALIFFGTPHRGSTYAAWGKLAAAIAAATLFDVNARNINVLESHGQPLAELEKSFGRLIRHDNFTIHNFQEAKGFKSVAYLNQRIVEPWSASIGDPGKERTETINANHMNMCRFSSVRDPGYVKASSEIASRVEELRKTKSDSMAKDYDKLMSELGSNVSIGIPTHVHDPQSGTFTWAIKDPRISSWLKHRHGVFAIKALSMLRALLHQLLEGDIDMYFLVLPELELEAKRSARDSMSSIEWTIKLVQRVLFLLVERAVGLRIFVLIDALDECNECDRSSVISFLDSWHQHACKTLNVLDICISSRPESGIDSDLSEVLTGSLLLQNENYRDIVTYVNERLGSKHDPRRLLNHYANFAATIAEMADGVFLWVVLVVPTLKRAIARGDTETELEGLLKQIPKELKELYKSILGKVDKDCLSITMRMMQIAVVAERPFRLDEFQHILAFPPNSRFTSFLEWENSSEYIERGPMMISRLQSRSGGLLEVCEAEDQLDGQSRRRQTLFKDYFDSHTKTRPKPFSRPQDNTSIPGNAVFDAEATQGDWRNMRKTPHRRPPFQWNDSQYIHSDYQSANEEINPSEKGQIIRLIHETAKNFFAYGEGFQILWDTIRESGDTFQDNPFASPDDSYLVAGHDYLVRCCAFYLDLREIRLGTQNVFKKGIRSQDREKFALLEYISESYLRHIGVADKGGLQQDWIMSNFISRIGNVETFICWACEHQILSWLDLAERLGGDFDATEHCYGRPIRIAVSKGHLSVVQRLIRGGVNVNGTTGGSNTTLLLANRRNNTEMVRLLQEHGAVMEQVHLLPPAGLVVRVDDRYVFD</sequence>
<dbReference type="AlphaFoldDB" id="A0A6A6HD93"/>
<evidence type="ECO:0000256" key="6">
    <source>
        <dbReference type="ARBA" id="ARBA00023128"/>
    </source>
</evidence>
<evidence type="ECO:0000256" key="2">
    <source>
        <dbReference type="ARBA" id="ARBA00004240"/>
    </source>
</evidence>
<evidence type="ECO:0000259" key="9">
    <source>
        <dbReference type="Pfam" id="PF24883"/>
    </source>
</evidence>
<dbReference type="Gene3D" id="1.25.40.20">
    <property type="entry name" value="Ankyrin repeat-containing domain"/>
    <property type="match status" value="1"/>
</dbReference>
<gene>
    <name evidence="10" type="ORF">EV356DRAFT_531340</name>
</gene>
<proteinExistence type="predicted"/>
<feature type="domain" description="Nephrocystin 3-like N-terminal" evidence="9">
    <location>
        <begin position="373"/>
        <end position="480"/>
    </location>
</feature>
<comment type="subcellular location">
    <subcellularLocation>
        <location evidence="2">Endoplasmic reticulum</location>
    </subcellularLocation>
    <subcellularLocation>
        <location evidence="3">Membrane</location>
    </subcellularLocation>
    <subcellularLocation>
        <location evidence="1">Mitochondrion</location>
    </subcellularLocation>
</comment>
<keyword evidence="6" id="KW-0496">Mitochondrion</keyword>
<keyword evidence="11" id="KW-1185">Reference proteome</keyword>
<dbReference type="PANTHER" id="PTHR48182">
    <property type="entry name" value="PROTEIN SERAC1"/>
    <property type="match status" value="1"/>
</dbReference>
<dbReference type="GO" id="GO:0005783">
    <property type="term" value="C:endoplasmic reticulum"/>
    <property type="evidence" value="ECO:0007669"/>
    <property type="project" value="UniProtKB-SubCell"/>
</dbReference>
<dbReference type="InterPro" id="IPR056884">
    <property type="entry name" value="NPHP3-like_N"/>
</dbReference>
<accession>A0A6A6HD93</accession>
<evidence type="ECO:0000256" key="1">
    <source>
        <dbReference type="ARBA" id="ARBA00004173"/>
    </source>
</evidence>
<reference evidence="10" key="1">
    <citation type="journal article" date="2020" name="Stud. Mycol.">
        <title>101 Dothideomycetes genomes: a test case for predicting lifestyles and emergence of pathogens.</title>
        <authorList>
            <person name="Haridas S."/>
            <person name="Albert R."/>
            <person name="Binder M."/>
            <person name="Bloem J."/>
            <person name="Labutti K."/>
            <person name="Salamov A."/>
            <person name="Andreopoulos B."/>
            <person name="Baker S."/>
            <person name="Barry K."/>
            <person name="Bills G."/>
            <person name="Bluhm B."/>
            <person name="Cannon C."/>
            <person name="Castanera R."/>
            <person name="Culley D."/>
            <person name="Daum C."/>
            <person name="Ezra D."/>
            <person name="Gonzalez J."/>
            <person name="Henrissat B."/>
            <person name="Kuo A."/>
            <person name="Liang C."/>
            <person name="Lipzen A."/>
            <person name="Lutzoni F."/>
            <person name="Magnuson J."/>
            <person name="Mondo S."/>
            <person name="Nolan M."/>
            <person name="Ohm R."/>
            <person name="Pangilinan J."/>
            <person name="Park H.-J."/>
            <person name="Ramirez L."/>
            <person name="Alfaro M."/>
            <person name="Sun H."/>
            <person name="Tritt A."/>
            <person name="Yoshinaga Y."/>
            <person name="Zwiers L.-H."/>
            <person name="Turgeon B."/>
            <person name="Goodwin S."/>
            <person name="Spatafora J."/>
            <person name="Crous P."/>
            <person name="Grigoriev I."/>
        </authorList>
    </citation>
    <scope>NUCLEOTIDE SEQUENCE</scope>
    <source>
        <strain evidence="10">Tuck. ex Michener</strain>
    </source>
</reference>
<dbReference type="GO" id="GO:0005739">
    <property type="term" value="C:mitochondrion"/>
    <property type="evidence" value="ECO:0007669"/>
    <property type="project" value="UniProtKB-SubCell"/>
</dbReference>
<dbReference type="GO" id="GO:0016020">
    <property type="term" value="C:membrane"/>
    <property type="evidence" value="ECO:0007669"/>
    <property type="project" value="UniProtKB-SubCell"/>
</dbReference>
<evidence type="ECO:0000313" key="11">
    <source>
        <dbReference type="Proteomes" id="UP000800092"/>
    </source>
</evidence>
<dbReference type="OrthoDB" id="427518at2759"/>
<dbReference type="Proteomes" id="UP000800092">
    <property type="component" value="Unassembled WGS sequence"/>
</dbReference>
<evidence type="ECO:0000313" key="10">
    <source>
        <dbReference type="EMBL" id="KAF2236094.1"/>
    </source>
</evidence>
<name>A0A6A6HD93_VIRVR</name>
<dbReference type="InterPro" id="IPR036770">
    <property type="entry name" value="Ankyrin_rpt-contain_sf"/>
</dbReference>
<dbReference type="InterPro" id="IPR029058">
    <property type="entry name" value="AB_hydrolase_fold"/>
</dbReference>
<feature type="region of interest" description="Disordered" evidence="8">
    <location>
        <begin position="686"/>
        <end position="705"/>
    </location>
</feature>
<evidence type="ECO:0000256" key="8">
    <source>
        <dbReference type="SAM" id="MobiDB-lite"/>
    </source>
</evidence>